<dbReference type="EMBL" id="JBHHMI010000003">
    <property type="protein sequence ID" value="MFB5266252.1"/>
    <property type="molecule type" value="Genomic_DNA"/>
</dbReference>
<dbReference type="Proteomes" id="UP001580346">
    <property type="component" value="Unassembled WGS sequence"/>
</dbReference>
<name>A0ABV5APW4_9BACL</name>
<sequence length="62" mass="6933">MNDEIKKALEQPQAVIVKLLDGSILLGWPKLLPDSSAFNLYDDKSVHTVSVRDVEKVTRVIV</sequence>
<proteinExistence type="predicted"/>
<keyword evidence="2" id="KW-1185">Reference proteome</keyword>
<accession>A0ABV5APW4</accession>
<protein>
    <submittedName>
        <fullName evidence="1">Uncharacterized protein</fullName>
    </submittedName>
</protein>
<evidence type="ECO:0000313" key="2">
    <source>
        <dbReference type="Proteomes" id="UP001580346"/>
    </source>
</evidence>
<reference evidence="1 2" key="1">
    <citation type="submission" date="2024-09" db="EMBL/GenBank/DDBJ databases">
        <title>Paenibacillus zeirhizospherea sp. nov., isolated from surface of the maize (Zea mays) roots in a horticulture field, Hungary.</title>
        <authorList>
            <person name="Marton D."/>
            <person name="Farkas M."/>
            <person name="Bedics A."/>
            <person name="Toth E."/>
            <person name="Tancsics A."/>
            <person name="Boka K."/>
            <person name="Maroti G."/>
            <person name="Kriszt B."/>
            <person name="Cserhati M."/>
        </authorList>
    </citation>
    <scope>NUCLEOTIDE SEQUENCE [LARGE SCALE GENOMIC DNA]</scope>
    <source>
        <strain evidence="1 2">KCTC 33519</strain>
    </source>
</reference>
<gene>
    <name evidence="1" type="ORF">ACE41H_05560</name>
</gene>
<organism evidence="1 2">
    <name type="scientific">Paenibacillus enshidis</name>
    <dbReference type="NCBI Taxonomy" id="1458439"/>
    <lineage>
        <taxon>Bacteria</taxon>
        <taxon>Bacillati</taxon>
        <taxon>Bacillota</taxon>
        <taxon>Bacilli</taxon>
        <taxon>Bacillales</taxon>
        <taxon>Paenibacillaceae</taxon>
        <taxon>Paenibacillus</taxon>
    </lineage>
</organism>
<comment type="caution">
    <text evidence="1">The sequence shown here is derived from an EMBL/GenBank/DDBJ whole genome shotgun (WGS) entry which is preliminary data.</text>
</comment>
<evidence type="ECO:0000313" key="1">
    <source>
        <dbReference type="EMBL" id="MFB5266252.1"/>
    </source>
</evidence>
<dbReference type="RefSeq" id="WP_375353849.1">
    <property type="nucleotide sequence ID" value="NZ_JBHHMI010000003.1"/>
</dbReference>